<evidence type="ECO:0000313" key="3">
    <source>
        <dbReference type="Proteomes" id="UP000708208"/>
    </source>
</evidence>
<proteinExistence type="predicted"/>
<dbReference type="Proteomes" id="UP000708208">
    <property type="component" value="Unassembled WGS sequence"/>
</dbReference>
<organism evidence="2 3">
    <name type="scientific">Allacma fusca</name>
    <dbReference type="NCBI Taxonomy" id="39272"/>
    <lineage>
        <taxon>Eukaryota</taxon>
        <taxon>Metazoa</taxon>
        <taxon>Ecdysozoa</taxon>
        <taxon>Arthropoda</taxon>
        <taxon>Hexapoda</taxon>
        <taxon>Collembola</taxon>
        <taxon>Symphypleona</taxon>
        <taxon>Sminthuridae</taxon>
        <taxon>Allacma</taxon>
    </lineage>
</organism>
<dbReference type="EMBL" id="CAJVCH010544380">
    <property type="protein sequence ID" value="CAG7827665.1"/>
    <property type="molecule type" value="Genomic_DNA"/>
</dbReference>
<dbReference type="AlphaFoldDB" id="A0A8J2L981"/>
<name>A0A8J2L981_9HEXA</name>
<evidence type="ECO:0000259" key="1">
    <source>
        <dbReference type="PROSITE" id="PS00028"/>
    </source>
</evidence>
<sequence>MSAPRTCKHAKMVSKIRYLSKPVGKTLKIGSPKRGHLIAKLNSLGKLACPECRVNWQEPGPANHSPIQDSCGHIKCRRCFIRNIIFNNNSCLQCYPEESSKDPLETDNGMPKLELMTTTSAQRTTWNEFLKKRRRPLRKRELPLPPPIIDKYLPQPDTVLNPKTQNCTTNIVGPSSKTSHDASNARLIGNKTARIICAESNTAEAVKEKTIELDLAEAIKGKNTQVIAAESVKEKTAESVAVKAVKTIRAESNTVNSVKIIGTKSVVIKSVKTTRVASNAVKSVKTIRPESNATAREKAPEKPLLTSHFKIAKPRNLGVSLRSSVRQASMKKRDPLIKEASEFGSEDDSDSGTTTCRICQESFGLTWAYDLHMKLHS</sequence>
<gene>
    <name evidence="2" type="ORF">AFUS01_LOCUS37640</name>
</gene>
<evidence type="ECO:0000313" key="2">
    <source>
        <dbReference type="EMBL" id="CAG7827665.1"/>
    </source>
</evidence>
<comment type="caution">
    <text evidence="2">The sequence shown here is derived from an EMBL/GenBank/DDBJ whole genome shotgun (WGS) entry which is preliminary data.</text>
</comment>
<dbReference type="InterPro" id="IPR013087">
    <property type="entry name" value="Znf_C2H2_type"/>
</dbReference>
<reference evidence="2" key="1">
    <citation type="submission" date="2021-06" db="EMBL/GenBank/DDBJ databases">
        <authorList>
            <person name="Hodson N. C."/>
            <person name="Mongue J. A."/>
            <person name="Jaron S. K."/>
        </authorList>
    </citation>
    <scope>NUCLEOTIDE SEQUENCE</scope>
</reference>
<keyword evidence="3" id="KW-1185">Reference proteome</keyword>
<protein>
    <recommendedName>
        <fullName evidence="1">C2H2-type domain-containing protein</fullName>
    </recommendedName>
</protein>
<accession>A0A8J2L981</accession>
<feature type="domain" description="C2H2-type" evidence="1">
    <location>
        <begin position="356"/>
        <end position="376"/>
    </location>
</feature>
<dbReference type="PROSITE" id="PS00028">
    <property type="entry name" value="ZINC_FINGER_C2H2_1"/>
    <property type="match status" value="1"/>
</dbReference>